<sequence length="167" mass="19670">MENKSIETIQIQNVNQKEKPKKTIMTKPYFAIYSCITISLLLIISQKIAILGYIILPFALLVLWKVPNRKQLEFYDDYLLIYSEKNKEMCEKIEYKNIVEWVVRQGQQGGDCLIFRLEGDIYKQVESFRAVSIVRELNTIIPEKEANRKKNSEMKNTAFKWPWGGKK</sequence>
<accession>A0A645G405</accession>
<protein>
    <submittedName>
        <fullName evidence="2">Uncharacterized protein</fullName>
    </submittedName>
</protein>
<keyword evidence="1" id="KW-0472">Membrane</keyword>
<gene>
    <name evidence="2" type="ORF">SDC9_167918</name>
</gene>
<feature type="transmembrane region" description="Helical" evidence="1">
    <location>
        <begin position="28"/>
        <end position="44"/>
    </location>
</feature>
<name>A0A645G405_9ZZZZ</name>
<keyword evidence="1" id="KW-1133">Transmembrane helix</keyword>
<reference evidence="2" key="1">
    <citation type="submission" date="2019-08" db="EMBL/GenBank/DDBJ databases">
        <authorList>
            <person name="Kucharzyk K."/>
            <person name="Murdoch R.W."/>
            <person name="Higgins S."/>
            <person name="Loffler F."/>
        </authorList>
    </citation>
    <scope>NUCLEOTIDE SEQUENCE</scope>
</reference>
<dbReference type="EMBL" id="VSSQ01068329">
    <property type="protein sequence ID" value="MPN20539.1"/>
    <property type="molecule type" value="Genomic_DNA"/>
</dbReference>
<evidence type="ECO:0000256" key="1">
    <source>
        <dbReference type="SAM" id="Phobius"/>
    </source>
</evidence>
<organism evidence="2">
    <name type="scientific">bioreactor metagenome</name>
    <dbReference type="NCBI Taxonomy" id="1076179"/>
    <lineage>
        <taxon>unclassified sequences</taxon>
        <taxon>metagenomes</taxon>
        <taxon>ecological metagenomes</taxon>
    </lineage>
</organism>
<keyword evidence="1" id="KW-0812">Transmembrane</keyword>
<proteinExistence type="predicted"/>
<dbReference type="AlphaFoldDB" id="A0A645G405"/>
<evidence type="ECO:0000313" key="2">
    <source>
        <dbReference type="EMBL" id="MPN20539.1"/>
    </source>
</evidence>
<comment type="caution">
    <text evidence="2">The sequence shown here is derived from an EMBL/GenBank/DDBJ whole genome shotgun (WGS) entry which is preliminary data.</text>
</comment>